<name>A0A917ZW37_9ACTN</name>
<accession>A0A917ZW37</accession>
<organism evidence="5 6">
    <name type="scientific">Wenjunlia tyrosinilytica</name>
    <dbReference type="NCBI Taxonomy" id="1544741"/>
    <lineage>
        <taxon>Bacteria</taxon>
        <taxon>Bacillati</taxon>
        <taxon>Actinomycetota</taxon>
        <taxon>Actinomycetes</taxon>
        <taxon>Kitasatosporales</taxon>
        <taxon>Streptomycetaceae</taxon>
        <taxon>Wenjunlia</taxon>
    </lineage>
</organism>
<dbReference type="AlphaFoldDB" id="A0A917ZW37"/>
<dbReference type="Proteomes" id="UP000641932">
    <property type="component" value="Unassembled WGS sequence"/>
</dbReference>
<feature type="region of interest" description="Disordered" evidence="4">
    <location>
        <begin position="201"/>
        <end position="221"/>
    </location>
</feature>
<evidence type="ECO:0000256" key="3">
    <source>
        <dbReference type="ARBA" id="ARBA00035643"/>
    </source>
</evidence>
<dbReference type="PANTHER" id="PTHR36852">
    <property type="entry name" value="PROTEIN GVPL 2"/>
    <property type="match status" value="1"/>
</dbReference>
<evidence type="ECO:0000256" key="1">
    <source>
        <dbReference type="ARBA" id="ARBA00022987"/>
    </source>
</evidence>
<evidence type="ECO:0000256" key="2">
    <source>
        <dbReference type="ARBA" id="ARBA00035108"/>
    </source>
</evidence>
<sequence>MSCYLYAVVPGPGRPSVEGLRGVGGATVSTVLEGDLVGVVSEVPDHEFDERALRAQLEDLTRLEAMARAHHGVVDTLADHATVLPLRLATVYRDHQRVREVLRERREEFAAVLASVDGRMEWGVKVYAVPSAPATSTPATSTPASASTASTSCASSAGESSSSRPVSGRAYLEQRLRLRRERDSGRRRAEEMSRRVDAELRGLAEDARHHRPQDPRLSGARGENVLNAAYLVPRSRGDEFSARVREFGVGESAVRVELTGPWAPYSFAAVESVEEREPSR</sequence>
<feature type="region of interest" description="Disordered" evidence="4">
    <location>
        <begin position="132"/>
        <end position="170"/>
    </location>
</feature>
<dbReference type="Pfam" id="PF06386">
    <property type="entry name" value="GvpL_GvpF"/>
    <property type="match status" value="1"/>
</dbReference>
<dbReference type="RefSeq" id="WP_189134240.1">
    <property type="nucleotide sequence ID" value="NZ_BMMS01000025.1"/>
</dbReference>
<proteinExistence type="inferred from homology"/>
<comment type="subcellular location">
    <subcellularLocation>
        <location evidence="2">Gas vesicle</location>
    </subcellularLocation>
</comment>
<evidence type="ECO:0000313" key="6">
    <source>
        <dbReference type="Proteomes" id="UP000641932"/>
    </source>
</evidence>
<dbReference type="InterPro" id="IPR009430">
    <property type="entry name" value="GvpL/GvpF"/>
</dbReference>
<comment type="similarity">
    <text evidence="3">Belongs to the gas vesicle GvpF/GvpL family.</text>
</comment>
<keyword evidence="6" id="KW-1185">Reference proteome</keyword>
<keyword evidence="1" id="KW-0304">Gas vesicle</keyword>
<gene>
    <name evidence="5" type="ORF">GCM10012280_52240</name>
</gene>
<evidence type="ECO:0000256" key="4">
    <source>
        <dbReference type="SAM" id="MobiDB-lite"/>
    </source>
</evidence>
<dbReference type="GO" id="GO:0031411">
    <property type="term" value="C:gas vesicle"/>
    <property type="evidence" value="ECO:0007669"/>
    <property type="project" value="UniProtKB-SubCell"/>
</dbReference>
<dbReference type="GO" id="GO:0031412">
    <property type="term" value="P:gas vesicle organization"/>
    <property type="evidence" value="ECO:0007669"/>
    <property type="project" value="InterPro"/>
</dbReference>
<reference evidence="5" key="1">
    <citation type="journal article" date="2014" name="Int. J. Syst. Evol. Microbiol.">
        <title>Complete genome sequence of Corynebacterium casei LMG S-19264T (=DSM 44701T), isolated from a smear-ripened cheese.</title>
        <authorList>
            <consortium name="US DOE Joint Genome Institute (JGI-PGF)"/>
            <person name="Walter F."/>
            <person name="Albersmeier A."/>
            <person name="Kalinowski J."/>
            <person name="Ruckert C."/>
        </authorList>
    </citation>
    <scope>NUCLEOTIDE SEQUENCE</scope>
    <source>
        <strain evidence="5">CGMCC 4.7201</strain>
    </source>
</reference>
<evidence type="ECO:0000313" key="5">
    <source>
        <dbReference type="EMBL" id="GGO95321.1"/>
    </source>
</evidence>
<dbReference type="EMBL" id="BMMS01000025">
    <property type="protein sequence ID" value="GGO95321.1"/>
    <property type="molecule type" value="Genomic_DNA"/>
</dbReference>
<comment type="caution">
    <text evidence="5">The sequence shown here is derived from an EMBL/GenBank/DDBJ whole genome shotgun (WGS) entry which is preliminary data.</text>
</comment>
<reference evidence="5" key="2">
    <citation type="submission" date="2020-09" db="EMBL/GenBank/DDBJ databases">
        <authorList>
            <person name="Sun Q."/>
            <person name="Zhou Y."/>
        </authorList>
    </citation>
    <scope>NUCLEOTIDE SEQUENCE</scope>
    <source>
        <strain evidence="5">CGMCC 4.7201</strain>
    </source>
</reference>
<feature type="compositionally biased region" description="Basic and acidic residues" evidence="4">
    <location>
        <begin position="201"/>
        <end position="214"/>
    </location>
</feature>
<dbReference type="PANTHER" id="PTHR36852:SF1">
    <property type="entry name" value="PROTEIN GVPL 2"/>
    <property type="match status" value="1"/>
</dbReference>
<protein>
    <submittedName>
        <fullName evidence="5">Gas vesicle protein</fullName>
    </submittedName>
</protein>